<comment type="caution">
    <text evidence="2">The sequence shown here is derived from an EMBL/GenBank/DDBJ whole genome shotgun (WGS) entry which is preliminary data.</text>
</comment>
<reference evidence="2" key="1">
    <citation type="submission" date="2020-08" db="EMBL/GenBank/DDBJ databases">
        <authorList>
            <person name="Liu C."/>
            <person name="Sun Q."/>
        </authorList>
    </citation>
    <scope>NUCLEOTIDE SEQUENCE</scope>
    <source>
        <strain evidence="2">NSJ-65</strain>
    </source>
</reference>
<gene>
    <name evidence="2" type="ORF">H8K20_08010</name>
</gene>
<proteinExistence type="predicted"/>
<evidence type="ECO:0000313" key="3">
    <source>
        <dbReference type="Proteomes" id="UP000597668"/>
    </source>
</evidence>
<organism evidence="2 3">
    <name type="scientific">Neobittarella massiliensis</name>
    <name type="common">ex Bilen et al. 2018</name>
    <dbReference type="NCBI Taxonomy" id="2041842"/>
    <lineage>
        <taxon>Bacteria</taxon>
        <taxon>Bacillati</taxon>
        <taxon>Bacillota</taxon>
        <taxon>Clostridia</taxon>
        <taxon>Eubacteriales</taxon>
        <taxon>Oscillospiraceae</taxon>
        <taxon>Neobittarella (ex Bilen et al. 2018)</taxon>
    </lineage>
</organism>
<dbReference type="EMBL" id="JACOGI010000001">
    <property type="protein sequence ID" value="MBC3516339.1"/>
    <property type="molecule type" value="Genomic_DNA"/>
</dbReference>
<dbReference type="SUPFAM" id="SSF53335">
    <property type="entry name" value="S-adenosyl-L-methionine-dependent methyltransferases"/>
    <property type="match status" value="1"/>
</dbReference>
<evidence type="ECO:0000313" key="2">
    <source>
        <dbReference type="EMBL" id="MBC3516339.1"/>
    </source>
</evidence>
<sequence>MYFSAQCKTYVGVDLTPENIELLNQKAAARGLNNVTGVVGDATKLNGIPSASFDVVLCLGPLYHLPPNERELVFAECHRICKSSGIAVFAYISKVGAYAGACIHDDLRANYPNADANRQVLQKGTDDLQPGLFFYTMPEEIELVAAAHGFAKIKNLGTDFFITKSVVDAMSDEKFALLRPLLDQMAFHESCTGMSNHAVLVCQKSPPSQQQV</sequence>
<dbReference type="Proteomes" id="UP000597668">
    <property type="component" value="Unassembled WGS sequence"/>
</dbReference>
<keyword evidence="2" id="KW-0808">Transferase</keyword>
<dbReference type="GO" id="GO:0008757">
    <property type="term" value="F:S-adenosylmethionine-dependent methyltransferase activity"/>
    <property type="evidence" value="ECO:0007669"/>
    <property type="project" value="InterPro"/>
</dbReference>
<dbReference type="Gene3D" id="3.40.50.150">
    <property type="entry name" value="Vaccinia Virus protein VP39"/>
    <property type="match status" value="1"/>
</dbReference>
<feature type="domain" description="Methyltransferase type 11" evidence="1">
    <location>
        <begin position="3"/>
        <end position="89"/>
    </location>
</feature>
<dbReference type="InterPro" id="IPR029063">
    <property type="entry name" value="SAM-dependent_MTases_sf"/>
</dbReference>
<keyword evidence="3" id="KW-1185">Reference proteome</keyword>
<dbReference type="GO" id="GO:0032259">
    <property type="term" value="P:methylation"/>
    <property type="evidence" value="ECO:0007669"/>
    <property type="project" value="UniProtKB-KW"/>
</dbReference>
<dbReference type="CDD" id="cd02440">
    <property type="entry name" value="AdoMet_MTases"/>
    <property type="match status" value="1"/>
</dbReference>
<protein>
    <submittedName>
        <fullName evidence="2">Class I SAM-dependent methyltransferase</fullName>
    </submittedName>
</protein>
<dbReference type="InterPro" id="IPR013216">
    <property type="entry name" value="Methyltransf_11"/>
</dbReference>
<name>A0A8J6IML6_9FIRM</name>
<accession>A0A8J6IML6</accession>
<evidence type="ECO:0000259" key="1">
    <source>
        <dbReference type="Pfam" id="PF08241"/>
    </source>
</evidence>
<keyword evidence="2" id="KW-0489">Methyltransferase</keyword>
<dbReference type="AlphaFoldDB" id="A0A8J6IML6"/>
<dbReference type="Pfam" id="PF08241">
    <property type="entry name" value="Methyltransf_11"/>
    <property type="match status" value="1"/>
</dbReference>